<evidence type="ECO:0000256" key="1">
    <source>
        <dbReference type="SAM" id="MobiDB-lite"/>
    </source>
</evidence>
<evidence type="ECO:0000313" key="4">
    <source>
        <dbReference type="Proteomes" id="UP001633002"/>
    </source>
</evidence>
<feature type="compositionally biased region" description="Low complexity" evidence="1">
    <location>
        <begin position="215"/>
        <end position="227"/>
    </location>
</feature>
<dbReference type="InterPro" id="IPR012340">
    <property type="entry name" value="NA-bd_OB-fold"/>
</dbReference>
<dbReference type="AlphaFoldDB" id="A0ABD3HMY5"/>
<feature type="region of interest" description="Disordered" evidence="1">
    <location>
        <begin position="212"/>
        <end position="233"/>
    </location>
</feature>
<protein>
    <recommendedName>
        <fullName evidence="2">Replication factor A C-terminal domain-containing protein</fullName>
    </recommendedName>
</protein>
<gene>
    <name evidence="3" type="ORF">R1sor_006409</name>
</gene>
<dbReference type="EMBL" id="JBJQOH010000003">
    <property type="protein sequence ID" value="KAL3692758.1"/>
    <property type="molecule type" value="Genomic_DNA"/>
</dbReference>
<evidence type="ECO:0000259" key="2">
    <source>
        <dbReference type="Pfam" id="PF08646"/>
    </source>
</evidence>
<dbReference type="Proteomes" id="UP001633002">
    <property type="component" value="Unassembled WGS sequence"/>
</dbReference>
<dbReference type="Pfam" id="PF08646">
    <property type="entry name" value="Rep_fac-A_C"/>
    <property type="match status" value="1"/>
</dbReference>
<keyword evidence="4" id="KW-1185">Reference proteome</keyword>
<organism evidence="3 4">
    <name type="scientific">Riccia sorocarpa</name>
    <dbReference type="NCBI Taxonomy" id="122646"/>
    <lineage>
        <taxon>Eukaryota</taxon>
        <taxon>Viridiplantae</taxon>
        <taxon>Streptophyta</taxon>
        <taxon>Embryophyta</taxon>
        <taxon>Marchantiophyta</taxon>
        <taxon>Marchantiopsida</taxon>
        <taxon>Marchantiidae</taxon>
        <taxon>Marchantiales</taxon>
        <taxon>Ricciaceae</taxon>
        <taxon>Riccia</taxon>
    </lineage>
</organism>
<evidence type="ECO:0000313" key="3">
    <source>
        <dbReference type="EMBL" id="KAL3692758.1"/>
    </source>
</evidence>
<sequence length="297" mass="32439">MAASLLSLKALREAMDAGIKHGFVTVPCTVSRISNNLVHEGCPTPGCMKKVTREDRNGDTQPWCSKCKKVVHLPLLYLKLRVFISDGSTANWAMAWDSVASGFLGGMQPEDVSTLCRKGEEKPLFDSLKRKTWMLTVEIAKSEGNHKPYLRIAEIVSHSESSRNPDSIPVDHGEVMSASSGASSGSAAAFTPLFRRNLDMFKGGMGNTFENPVYSQSRSRAQTTSSSVDSGNSYQAEVETALKHEDKDGDTVKCEGGNKRRWDSGSVIGGVMLGFFLEDDVWKIYQTASVSCELALR</sequence>
<comment type="caution">
    <text evidence="3">The sequence shown here is derived from an EMBL/GenBank/DDBJ whole genome shotgun (WGS) entry which is preliminary data.</text>
</comment>
<feature type="domain" description="Replication factor A C-terminal" evidence="2">
    <location>
        <begin position="23"/>
        <end position="134"/>
    </location>
</feature>
<reference evidence="3 4" key="1">
    <citation type="submission" date="2024-09" db="EMBL/GenBank/DDBJ databases">
        <title>Chromosome-scale assembly of Riccia sorocarpa.</title>
        <authorList>
            <person name="Paukszto L."/>
        </authorList>
    </citation>
    <scope>NUCLEOTIDE SEQUENCE [LARGE SCALE GENOMIC DNA]</scope>
    <source>
        <strain evidence="3">LP-2024</strain>
        <tissue evidence="3">Aerial parts of the thallus</tissue>
    </source>
</reference>
<proteinExistence type="predicted"/>
<name>A0ABD3HMY5_9MARC</name>
<dbReference type="SUPFAM" id="SSF50249">
    <property type="entry name" value="Nucleic acid-binding proteins"/>
    <property type="match status" value="1"/>
</dbReference>
<dbReference type="InterPro" id="IPR013955">
    <property type="entry name" value="Rep_factor-A_C"/>
</dbReference>
<accession>A0ABD3HMY5</accession>
<dbReference type="Gene3D" id="2.40.50.140">
    <property type="entry name" value="Nucleic acid-binding proteins"/>
    <property type="match status" value="1"/>
</dbReference>